<protein>
    <recommendedName>
        <fullName evidence="7 8">Large ribosomal subunit protein uL4c</fullName>
    </recommendedName>
</protein>
<dbReference type="GO" id="GO:0009507">
    <property type="term" value="C:chloroplast"/>
    <property type="evidence" value="ECO:0007669"/>
    <property type="project" value="UniProtKB-SubCell"/>
</dbReference>
<reference evidence="10" key="1">
    <citation type="journal article" date="2017" name="J. Phycol.">
        <title>Analysis of chloroplast genomes and a supermatrix inform reclassification of the Rhodomelaceae (Rhodophyta).</title>
        <authorList>
            <person name="Diaz-Tapia P."/>
            <person name="Maggs C.A."/>
            <person name="West J.A."/>
            <person name="Verbruggen H."/>
        </authorList>
    </citation>
    <scope>NUCLEOTIDE SEQUENCE</scope>
    <source>
        <strain evidence="10">PD1509</strain>
    </source>
</reference>
<sequence>MTILQNLTYQIIDNKKISNDIININLKISKTQEQQMYLIHKALKQQLKNTRIRNANTKTRGEVRGGGKKPWKQKGTGRARAGSKRSPLWKGGGVIFGPRVKMYNSKINKQEKTLALSTLLYNKFKNTIVTNKLLNHITSPSTKNALLRLEELGINIREKKQILLIVKEKTELINLSFRNIANIKLIEAQNINIISLLKADTILITVDALKTTNILKVQ</sequence>
<dbReference type="HAMAP" id="MF_01328_B">
    <property type="entry name" value="Ribosomal_uL4_B"/>
    <property type="match status" value="1"/>
</dbReference>
<dbReference type="GO" id="GO:0005840">
    <property type="term" value="C:ribosome"/>
    <property type="evidence" value="ECO:0007669"/>
    <property type="project" value="UniProtKB-KW"/>
</dbReference>
<keyword evidence="5 8" id="KW-0689">Ribosomal protein</keyword>
<evidence type="ECO:0000256" key="5">
    <source>
        <dbReference type="ARBA" id="ARBA00022980"/>
    </source>
</evidence>
<feature type="compositionally biased region" description="Basic residues" evidence="9">
    <location>
        <begin position="66"/>
        <end position="83"/>
    </location>
</feature>
<dbReference type="GO" id="GO:0019843">
    <property type="term" value="F:rRNA binding"/>
    <property type="evidence" value="ECO:0007669"/>
    <property type="project" value="UniProtKB-UniRule"/>
</dbReference>
<dbReference type="GO" id="GO:0003735">
    <property type="term" value="F:structural constituent of ribosome"/>
    <property type="evidence" value="ECO:0007669"/>
    <property type="project" value="InterPro"/>
</dbReference>
<dbReference type="AlphaFoldDB" id="A0A1Z1MNR5"/>
<evidence type="ECO:0000256" key="6">
    <source>
        <dbReference type="ARBA" id="ARBA00023274"/>
    </source>
</evidence>
<organism evidence="10">
    <name type="scientific">Lophocladia kuetzingii</name>
    <dbReference type="NCBI Taxonomy" id="675577"/>
    <lineage>
        <taxon>Eukaryota</taxon>
        <taxon>Rhodophyta</taxon>
        <taxon>Florideophyceae</taxon>
        <taxon>Rhodymeniophycidae</taxon>
        <taxon>Ceramiales</taxon>
        <taxon>Rhodomelaceae</taxon>
        <taxon>Lophothalieae</taxon>
        <taxon>Lophocladia</taxon>
    </lineage>
</organism>
<keyword evidence="4 8" id="KW-0694">RNA-binding</keyword>
<dbReference type="SUPFAM" id="SSF52166">
    <property type="entry name" value="Ribosomal protein L4"/>
    <property type="match status" value="1"/>
</dbReference>
<evidence type="ECO:0000256" key="8">
    <source>
        <dbReference type="HAMAP-Rule" id="MF_01328"/>
    </source>
</evidence>
<keyword evidence="6 8" id="KW-0687">Ribonucleoprotein</keyword>
<comment type="subunit">
    <text evidence="8">Part of the 50S ribosomal subunit.</text>
</comment>
<dbReference type="NCBIfam" id="TIGR03953">
    <property type="entry name" value="rplD_bact"/>
    <property type="match status" value="1"/>
</dbReference>
<evidence type="ECO:0000256" key="3">
    <source>
        <dbReference type="ARBA" id="ARBA00022730"/>
    </source>
</evidence>
<evidence type="ECO:0000256" key="9">
    <source>
        <dbReference type="SAM" id="MobiDB-lite"/>
    </source>
</evidence>
<dbReference type="InterPro" id="IPR002136">
    <property type="entry name" value="Ribosomal_uL4"/>
</dbReference>
<keyword evidence="10" id="KW-0150">Chloroplast</keyword>
<dbReference type="GO" id="GO:1990904">
    <property type="term" value="C:ribonucleoprotein complex"/>
    <property type="evidence" value="ECO:0007669"/>
    <property type="project" value="UniProtKB-KW"/>
</dbReference>
<comment type="function">
    <text evidence="1 8">Probably binds the 23S rRNA.</text>
</comment>
<evidence type="ECO:0000313" key="10">
    <source>
        <dbReference type="EMBL" id="ARW67698.1"/>
    </source>
</evidence>
<dbReference type="EMBL" id="MF101448">
    <property type="protein sequence ID" value="ARW67698.1"/>
    <property type="molecule type" value="Genomic_DNA"/>
</dbReference>
<dbReference type="GeneID" id="33361052"/>
<dbReference type="InterPro" id="IPR023574">
    <property type="entry name" value="Ribosomal_uL4_dom_sf"/>
</dbReference>
<geneLocation type="chloroplast" evidence="10"/>
<dbReference type="RefSeq" id="YP_009398512.1">
    <property type="nucleotide sequence ID" value="NC_035292.1"/>
</dbReference>
<evidence type="ECO:0000256" key="2">
    <source>
        <dbReference type="ARBA" id="ARBA00010528"/>
    </source>
</evidence>
<evidence type="ECO:0000256" key="1">
    <source>
        <dbReference type="ARBA" id="ARBA00004083"/>
    </source>
</evidence>
<dbReference type="PANTHER" id="PTHR10746:SF17">
    <property type="entry name" value="LARGE RIBOSOMAL SUBUNIT PROTEIN UL4C"/>
    <property type="match status" value="1"/>
</dbReference>
<keyword evidence="10" id="KW-0934">Plastid</keyword>
<feature type="region of interest" description="Disordered" evidence="9">
    <location>
        <begin position="58"/>
        <end position="86"/>
    </location>
</feature>
<evidence type="ECO:0000256" key="7">
    <source>
        <dbReference type="ARBA" id="ARBA00035208"/>
    </source>
</evidence>
<gene>
    <name evidence="8 10" type="primary">rpl4</name>
</gene>
<dbReference type="Pfam" id="PF00573">
    <property type="entry name" value="Ribosomal_L4"/>
    <property type="match status" value="1"/>
</dbReference>
<proteinExistence type="inferred from homology"/>
<dbReference type="InterPro" id="IPR013005">
    <property type="entry name" value="Ribosomal_uL4-like"/>
</dbReference>
<dbReference type="PANTHER" id="PTHR10746">
    <property type="entry name" value="50S RIBOSOMAL PROTEIN L4"/>
    <property type="match status" value="1"/>
</dbReference>
<evidence type="ECO:0000256" key="4">
    <source>
        <dbReference type="ARBA" id="ARBA00022884"/>
    </source>
</evidence>
<dbReference type="GO" id="GO:0006412">
    <property type="term" value="P:translation"/>
    <property type="evidence" value="ECO:0007669"/>
    <property type="project" value="UniProtKB-UniRule"/>
</dbReference>
<accession>A0A1Z1MNR5</accession>
<keyword evidence="3 8" id="KW-0699">rRNA-binding</keyword>
<comment type="subcellular location">
    <subcellularLocation>
        <location evidence="8">Plastid</location>
        <location evidence="8">Chloroplast</location>
    </subcellularLocation>
</comment>
<name>A0A1Z1MNR5_9FLOR</name>
<dbReference type="Gene3D" id="3.40.1370.10">
    <property type="match status" value="1"/>
</dbReference>
<comment type="similarity">
    <text evidence="2 8">Belongs to the universal ribosomal protein uL4 family.</text>
</comment>